<reference evidence="4 5" key="1">
    <citation type="journal article" date="2019" name="Int. J. Syst. Evol. Microbiol.">
        <title>The Global Catalogue of Microorganisms (GCM) 10K type strain sequencing project: providing services to taxonomists for standard genome sequencing and annotation.</title>
        <authorList>
            <consortium name="The Broad Institute Genomics Platform"/>
            <consortium name="The Broad Institute Genome Sequencing Center for Infectious Disease"/>
            <person name="Wu L."/>
            <person name="Ma J."/>
        </authorList>
    </citation>
    <scope>NUCLEOTIDE SEQUENCE [LARGE SCALE GENOMIC DNA]</scope>
    <source>
        <strain evidence="4 5">JCM 12928</strain>
    </source>
</reference>
<dbReference type="InterPro" id="IPR000182">
    <property type="entry name" value="GNAT_dom"/>
</dbReference>
<evidence type="ECO:0000313" key="4">
    <source>
        <dbReference type="EMBL" id="GAA0625997.1"/>
    </source>
</evidence>
<sequence length="179" mass="19749">MLPVIRDAIDTDLKAITAIYSDEVIHRTATFELDAPDEAEMARRVDAVRAQDLPWLVAESDGEVAGYAYLAPFRLRPAYRYCVELSAYVAPHAQGHGVGKALMAALIERARERGLRHLIGVIGDSENAASIGLHRSAGFREAGVWRETGWKFDRWINVVLMQLDLMPEGGPPPGDGLRL</sequence>
<evidence type="ECO:0000256" key="1">
    <source>
        <dbReference type="ARBA" id="ARBA00022679"/>
    </source>
</evidence>
<dbReference type="CDD" id="cd04301">
    <property type="entry name" value="NAT_SF"/>
    <property type="match status" value="1"/>
</dbReference>
<dbReference type="Pfam" id="PF00583">
    <property type="entry name" value="Acetyltransf_1"/>
    <property type="match status" value="1"/>
</dbReference>
<keyword evidence="1" id="KW-0808">Transferase</keyword>
<evidence type="ECO:0000256" key="2">
    <source>
        <dbReference type="ARBA" id="ARBA00023315"/>
    </source>
</evidence>
<proteinExistence type="predicted"/>
<dbReference type="RefSeq" id="WP_343793969.1">
    <property type="nucleotide sequence ID" value="NZ_BAAAGA010000005.1"/>
</dbReference>
<dbReference type="PANTHER" id="PTHR43072">
    <property type="entry name" value="N-ACETYLTRANSFERASE"/>
    <property type="match status" value="1"/>
</dbReference>
<feature type="domain" description="N-acetyltransferase" evidence="3">
    <location>
        <begin position="3"/>
        <end position="166"/>
    </location>
</feature>
<dbReference type="Gene3D" id="3.40.630.30">
    <property type="match status" value="1"/>
</dbReference>
<keyword evidence="2" id="KW-0012">Acyltransferase</keyword>
<dbReference type="PROSITE" id="PS51186">
    <property type="entry name" value="GNAT"/>
    <property type="match status" value="1"/>
</dbReference>
<name>A0ABN1H145_9CAUL</name>
<organism evidence="4 5">
    <name type="scientific">Brevundimonas kwangchunensis</name>
    <dbReference type="NCBI Taxonomy" id="322163"/>
    <lineage>
        <taxon>Bacteria</taxon>
        <taxon>Pseudomonadati</taxon>
        <taxon>Pseudomonadota</taxon>
        <taxon>Alphaproteobacteria</taxon>
        <taxon>Caulobacterales</taxon>
        <taxon>Caulobacteraceae</taxon>
        <taxon>Brevundimonas</taxon>
    </lineage>
</organism>
<dbReference type="InterPro" id="IPR016181">
    <property type="entry name" value="Acyl_CoA_acyltransferase"/>
</dbReference>
<dbReference type="EMBL" id="BAAAGA010000005">
    <property type="protein sequence ID" value="GAA0625997.1"/>
    <property type="molecule type" value="Genomic_DNA"/>
</dbReference>
<dbReference type="PANTHER" id="PTHR43072:SF23">
    <property type="entry name" value="UPF0039 PROTEIN C11D3.02C"/>
    <property type="match status" value="1"/>
</dbReference>
<dbReference type="SUPFAM" id="SSF55729">
    <property type="entry name" value="Acyl-CoA N-acyltransferases (Nat)"/>
    <property type="match status" value="1"/>
</dbReference>
<evidence type="ECO:0000259" key="3">
    <source>
        <dbReference type="PROSITE" id="PS51186"/>
    </source>
</evidence>
<comment type="caution">
    <text evidence="4">The sequence shown here is derived from an EMBL/GenBank/DDBJ whole genome shotgun (WGS) entry which is preliminary data.</text>
</comment>
<protein>
    <submittedName>
        <fullName evidence="4">GNAT family N-acetyltransferase</fullName>
    </submittedName>
</protein>
<keyword evidence="5" id="KW-1185">Reference proteome</keyword>
<dbReference type="Proteomes" id="UP001501352">
    <property type="component" value="Unassembled WGS sequence"/>
</dbReference>
<accession>A0ABN1H145</accession>
<evidence type="ECO:0000313" key="5">
    <source>
        <dbReference type="Proteomes" id="UP001501352"/>
    </source>
</evidence>
<gene>
    <name evidence="4" type="ORF">GCM10009422_23410</name>
</gene>